<dbReference type="Proteomes" id="UP001519460">
    <property type="component" value="Unassembled WGS sequence"/>
</dbReference>
<protein>
    <recommendedName>
        <fullName evidence="8">Protein Wnt</fullName>
    </recommendedName>
</protein>
<evidence type="ECO:0000256" key="5">
    <source>
        <dbReference type="ARBA" id="ARBA00022530"/>
    </source>
</evidence>
<dbReference type="PANTHER" id="PTHR12027:SF97">
    <property type="entry name" value="PROTEIN WNT-4"/>
    <property type="match status" value="1"/>
</dbReference>
<dbReference type="EMBL" id="JACVVK020000006">
    <property type="protein sequence ID" value="KAK7506597.1"/>
    <property type="molecule type" value="Genomic_DNA"/>
</dbReference>
<proteinExistence type="inferred from homology"/>
<evidence type="ECO:0000256" key="2">
    <source>
        <dbReference type="ARBA" id="ARBA00005683"/>
    </source>
</evidence>
<keyword evidence="7" id="KW-1015">Disulfide bond</keyword>
<comment type="similarity">
    <text evidence="2 8">Belongs to the Wnt family.</text>
</comment>
<organism evidence="10 11">
    <name type="scientific">Batillaria attramentaria</name>
    <dbReference type="NCBI Taxonomy" id="370345"/>
    <lineage>
        <taxon>Eukaryota</taxon>
        <taxon>Metazoa</taxon>
        <taxon>Spiralia</taxon>
        <taxon>Lophotrochozoa</taxon>
        <taxon>Mollusca</taxon>
        <taxon>Gastropoda</taxon>
        <taxon>Caenogastropoda</taxon>
        <taxon>Sorbeoconcha</taxon>
        <taxon>Cerithioidea</taxon>
        <taxon>Batillariidae</taxon>
        <taxon>Batillaria</taxon>
    </lineage>
</organism>
<evidence type="ECO:0000256" key="8">
    <source>
        <dbReference type="RuleBase" id="RU003500"/>
    </source>
</evidence>
<reference evidence="10 11" key="1">
    <citation type="journal article" date="2023" name="Sci. Data">
        <title>Genome assembly of the Korean intertidal mud-creeper Batillaria attramentaria.</title>
        <authorList>
            <person name="Patra A.K."/>
            <person name="Ho P.T."/>
            <person name="Jun S."/>
            <person name="Lee S.J."/>
            <person name="Kim Y."/>
            <person name="Won Y.J."/>
        </authorList>
    </citation>
    <scope>NUCLEOTIDE SEQUENCE [LARGE SCALE GENOMIC DNA]</scope>
    <source>
        <strain evidence="10">Wonlab-2016</strain>
    </source>
</reference>
<dbReference type="Pfam" id="PF00110">
    <property type="entry name" value="wnt"/>
    <property type="match status" value="1"/>
</dbReference>
<evidence type="ECO:0000313" key="11">
    <source>
        <dbReference type="Proteomes" id="UP001519460"/>
    </source>
</evidence>
<keyword evidence="3 8" id="KW-0217">Developmental protein</keyword>
<keyword evidence="11" id="KW-1185">Reference proteome</keyword>
<sequence length="335" mass="37253">MTGDTDYIREMAITANDEEGEAEEDKNKVTSVTNIHTNNSDDDKETRNLTAREPIPTLSWEVQDNVMGNVEKLTSLKRPSSSRELCKLLKLHRRQTRMCRRGKGMAETLIKATRLSVLECQHQFKFERWNCSLGQYRQNILQKGTKETSFLYAISSAGLVHEFARACSQGILDRCTCDESNPVENKKTWLWGGCGDNIRFGLQFTRRFLKKAQKSGKDIRAKVDQHNSRVGIKQCPECTERLFEVFRPSRSSVVLAGCAFPTAKEQERMTPARMADSGTIQRDGACVTGGPSGGSKLCAACPNPLNGLAALPLNTKLRGTIVTETGADTLQTVVD</sequence>
<keyword evidence="6 8" id="KW-0879">Wnt signaling pathway</keyword>
<name>A0ABD0M4R5_9CAEN</name>
<comment type="subcellular location">
    <subcellularLocation>
        <location evidence="1 8">Secreted</location>
        <location evidence="1 8">Extracellular space</location>
        <location evidence="1 8">Extracellular matrix</location>
    </subcellularLocation>
</comment>
<evidence type="ECO:0000256" key="7">
    <source>
        <dbReference type="ARBA" id="ARBA00023157"/>
    </source>
</evidence>
<feature type="region of interest" description="Disordered" evidence="9">
    <location>
        <begin position="13"/>
        <end position="48"/>
    </location>
</feature>
<feature type="non-terminal residue" evidence="10">
    <location>
        <position position="335"/>
    </location>
</feature>
<feature type="compositionally biased region" description="Polar residues" evidence="9">
    <location>
        <begin position="29"/>
        <end position="38"/>
    </location>
</feature>
<evidence type="ECO:0000256" key="4">
    <source>
        <dbReference type="ARBA" id="ARBA00022525"/>
    </source>
</evidence>
<dbReference type="InterPro" id="IPR005817">
    <property type="entry name" value="Wnt"/>
</dbReference>
<accession>A0ABD0M4R5</accession>
<dbReference type="GO" id="GO:0016055">
    <property type="term" value="P:Wnt signaling pathway"/>
    <property type="evidence" value="ECO:0007669"/>
    <property type="project" value="UniProtKB-KW"/>
</dbReference>
<dbReference type="SMART" id="SM00097">
    <property type="entry name" value="WNT1"/>
    <property type="match status" value="1"/>
</dbReference>
<comment type="function">
    <text evidence="8">Ligand for members of the frizzled family of seven transmembrane receptors.</text>
</comment>
<gene>
    <name evidence="10" type="ORF">BaRGS_00002072</name>
</gene>
<evidence type="ECO:0000256" key="1">
    <source>
        <dbReference type="ARBA" id="ARBA00004498"/>
    </source>
</evidence>
<comment type="caution">
    <text evidence="10">The sequence shown here is derived from an EMBL/GenBank/DDBJ whole genome shotgun (WGS) entry which is preliminary data.</text>
</comment>
<dbReference type="PANTHER" id="PTHR12027">
    <property type="entry name" value="WNT RELATED"/>
    <property type="match status" value="1"/>
</dbReference>
<evidence type="ECO:0000313" key="10">
    <source>
        <dbReference type="EMBL" id="KAK7506597.1"/>
    </source>
</evidence>
<evidence type="ECO:0000256" key="3">
    <source>
        <dbReference type="ARBA" id="ARBA00022473"/>
    </source>
</evidence>
<dbReference type="AlphaFoldDB" id="A0ABD0M4R5"/>
<evidence type="ECO:0000256" key="9">
    <source>
        <dbReference type="SAM" id="MobiDB-lite"/>
    </source>
</evidence>
<keyword evidence="5" id="KW-0272">Extracellular matrix</keyword>
<dbReference type="PRINTS" id="PR01349">
    <property type="entry name" value="WNTPROTEIN"/>
</dbReference>
<evidence type="ECO:0000256" key="6">
    <source>
        <dbReference type="ARBA" id="ARBA00022687"/>
    </source>
</evidence>
<keyword evidence="4" id="KW-0964">Secreted</keyword>